<evidence type="ECO:0000256" key="1">
    <source>
        <dbReference type="ARBA" id="ARBA00008918"/>
    </source>
</evidence>
<evidence type="ECO:0000313" key="3">
    <source>
        <dbReference type="EMBL" id="OYX34592.1"/>
    </source>
</evidence>
<dbReference type="AlphaFoldDB" id="A0A258FS62"/>
<name>A0A258FS62_9CAUL</name>
<evidence type="ECO:0000259" key="2">
    <source>
        <dbReference type="Pfam" id="PF03364"/>
    </source>
</evidence>
<organism evidence="3 4">
    <name type="scientific">Brevundimonas subvibrioides</name>
    <dbReference type="NCBI Taxonomy" id="74313"/>
    <lineage>
        <taxon>Bacteria</taxon>
        <taxon>Pseudomonadati</taxon>
        <taxon>Pseudomonadota</taxon>
        <taxon>Alphaproteobacteria</taxon>
        <taxon>Caulobacterales</taxon>
        <taxon>Caulobacteraceae</taxon>
        <taxon>Brevundimonas</taxon>
    </lineage>
</organism>
<dbReference type="Proteomes" id="UP000215595">
    <property type="component" value="Unassembled WGS sequence"/>
</dbReference>
<dbReference type="PANTHER" id="PTHR12901:SF10">
    <property type="entry name" value="COENZYME Q-BINDING PROTEIN COQ10, MITOCHONDRIAL"/>
    <property type="match status" value="1"/>
</dbReference>
<dbReference type="InterPro" id="IPR044996">
    <property type="entry name" value="COQ10-like"/>
</dbReference>
<dbReference type="GO" id="GO:0045333">
    <property type="term" value="P:cellular respiration"/>
    <property type="evidence" value="ECO:0007669"/>
    <property type="project" value="InterPro"/>
</dbReference>
<reference evidence="3 4" key="1">
    <citation type="submission" date="2017-03" db="EMBL/GenBank/DDBJ databases">
        <title>Lifting the veil on microbial sulfur biogeochemistry in mining wastewaters.</title>
        <authorList>
            <person name="Kantor R.S."/>
            <person name="Colenbrander Nelson T."/>
            <person name="Marshall S."/>
            <person name="Bennett D."/>
            <person name="Apte S."/>
            <person name="Camacho D."/>
            <person name="Thomas B.C."/>
            <person name="Warren L.A."/>
            <person name="Banfield J.F."/>
        </authorList>
    </citation>
    <scope>NUCLEOTIDE SEQUENCE [LARGE SCALE GENOMIC DNA]</scope>
    <source>
        <strain evidence="3">32-69-9</strain>
    </source>
</reference>
<proteinExistence type="inferred from homology"/>
<dbReference type="SUPFAM" id="SSF55961">
    <property type="entry name" value="Bet v1-like"/>
    <property type="match status" value="1"/>
</dbReference>
<comment type="caution">
    <text evidence="3">The sequence shown here is derived from an EMBL/GenBank/DDBJ whole genome shotgun (WGS) entry which is preliminary data.</text>
</comment>
<keyword evidence="3" id="KW-0830">Ubiquinone</keyword>
<accession>A0A258FS62</accession>
<dbReference type="Pfam" id="PF03364">
    <property type="entry name" value="Polyketide_cyc"/>
    <property type="match status" value="1"/>
</dbReference>
<comment type="similarity">
    <text evidence="1">Belongs to the ribosome association toxin RatA family.</text>
</comment>
<dbReference type="EMBL" id="NCEB01000008">
    <property type="protein sequence ID" value="OYX34592.1"/>
    <property type="molecule type" value="Genomic_DNA"/>
</dbReference>
<dbReference type="CDD" id="cd07813">
    <property type="entry name" value="COQ10p_like"/>
    <property type="match status" value="1"/>
</dbReference>
<dbReference type="PANTHER" id="PTHR12901">
    <property type="entry name" value="SPERM PROTEIN HOMOLOG"/>
    <property type="match status" value="1"/>
</dbReference>
<evidence type="ECO:0000313" key="4">
    <source>
        <dbReference type="Proteomes" id="UP000215595"/>
    </source>
</evidence>
<dbReference type="InterPro" id="IPR005031">
    <property type="entry name" value="COQ10_START"/>
</dbReference>
<gene>
    <name evidence="3" type="ORF">B7Z01_05360</name>
</gene>
<protein>
    <submittedName>
        <fullName evidence="3">Ubiquinone-binding protein</fullName>
    </submittedName>
</protein>
<sequence length="151" mass="17240">MAVHRVTRILPYAPHQLAELVADVEAYPRFVKWVNAMRVWNRREEASGVLLMDAEAAVGFSFLKERFSTWVRHDTNAPSVEVGLLRGPFRHLKNRWDFKAVPEGTRLEFVIDFAFKSPLLNAALQANFDRAVSLLIASFEAEAKRRYGPPS</sequence>
<dbReference type="Gene3D" id="3.30.530.20">
    <property type="match status" value="1"/>
</dbReference>
<dbReference type="GO" id="GO:0048039">
    <property type="term" value="F:ubiquinone binding"/>
    <property type="evidence" value="ECO:0007669"/>
    <property type="project" value="InterPro"/>
</dbReference>
<dbReference type="InterPro" id="IPR023393">
    <property type="entry name" value="START-like_dom_sf"/>
</dbReference>
<feature type="domain" description="Coenzyme Q-binding protein COQ10 START" evidence="2">
    <location>
        <begin position="11"/>
        <end position="140"/>
    </location>
</feature>